<dbReference type="AlphaFoldDB" id="C7N2C7"/>
<sequence>MQNENEAFARLQELMDALPSMEKKGARLAKARAAREALAKVRYRDGQAAEAARIRTRVEEAQCSLEAAKADADADDEVRVRGLVLALSNQLAIREGAAFDAARQAESALAAGQFATEADAWAAQLGDDEFAALESEVEEFKAEYAATLETCRAIYPED</sequence>
<dbReference type="eggNOG" id="ENOG5032H74">
    <property type="taxonomic scope" value="Bacteria"/>
</dbReference>
<reference evidence="1 2" key="1">
    <citation type="journal article" date="2009" name="Stand. Genomic Sci.">
        <title>Complete genome sequence of Slackia heliotrinireducens type strain (RHS 1).</title>
        <authorList>
            <person name="Pukall R."/>
            <person name="Lapidus A."/>
            <person name="Nolan M."/>
            <person name="Copeland A."/>
            <person name="Glavina Del Rio T."/>
            <person name="Lucas S."/>
            <person name="Chen F."/>
            <person name="Tice H."/>
            <person name="Cheng J.F."/>
            <person name="Chertkov O."/>
            <person name="Bruce D."/>
            <person name="Goodwin L."/>
            <person name="Kuske C."/>
            <person name="Brettin T."/>
            <person name="Detter J.C."/>
            <person name="Han C."/>
            <person name="Pitluck S."/>
            <person name="Pati A."/>
            <person name="Mavrommatis K."/>
            <person name="Ivanova N."/>
            <person name="Ovchinnikova G."/>
            <person name="Chen A."/>
            <person name="Palaniappan K."/>
            <person name="Schneider S."/>
            <person name="Rohde M."/>
            <person name="Chain P."/>
            <person name="D'haeseleer P."/>
            <person name="Goker M."/>
            <person name="Bristow J."/>
            <person name="Eisen J.A."/>
            <person name="Markowitz V."/>
            <person name="Kyrpides N.C."/>
            <person name="Klenk H.P."/>
            <person name="Hugenholtz P."/>
        </authorList>
    </citation>
    <scope>NUCLEOTIDE SEQUENCE [LARGE SCALE GENOMIC DNA]</scope>
    <source>
        <strain evidence="2">ATCC 29202 / DSM 20476 / NCTC 11029 / RHS 1</strain>
    </source>
</reference>
<proteinExistence type="predicted"/>
<dbReference type="RefSeq" id="WP_012797540.1">
    <property type="nucleotide sequence ID" value="NC_013165.1"/>
</dbReference>
<keyword evidence="2" id="KW-1185">Reference proteome</keyword>
<evidence type="ECO:0000313" key="2">
    <source>
        <dbReference type="Proteomes" id="UP000002026"/>
    </source>
</evidence>
<dbReference type="KEGG" id="shi:Shel_03710"/>
<dbReference type="EMBL" id="CP001684">
    <property type="protein sequence ID" value="ACV21433.1"/>
    <property type="molecule type" value="Genomic_DNA"/>
</dbReference>
<name>C7N2C7_SLAHD</name>
<evidence type="ECO:0000313" key="1">
    <source>
        <dbReference type="EMBL" id="ACV21433.1"/>
    </source>
</evidence>
<protein>
    <submittedName>
        <fullName evidence="1">Uncharacterized protein</fullName>
    </submittedName>
</protein>
<organism evidence="1 2">
    <name type="scientific">Slackia heliotrinireducens (strain ATCC 29202 / DSM 20476 / NCTC 11029 / RHS 1)</name>
    <name type="common">Peptococcus heliotrinreducens</name>
    <dbReference type="NCBI Taxonomy" id="471855"/>
    <lineage>
        <taxon>Bacteria</taxon>
        <taxon>Bacillati</taxon>
        <taxon>Actinomycetota</taxon>
        <taxon>Coriobacteriia</taxon>
        <taxon>Eggerthellales</taxon>
        <taxon>Eggerthellaceae</taxon>
        <taxon>Slackia</taxon>
    </lineage>
</organism>
<gene>
    <name evidence="1" type="ordered locus">Shel_03710</name>
</gene>
<dbReference type="HOGENOM" id="CLU_1668235_0_0_11"/>
<dbReference type="Proteomes" id="UP000002026">
    <property type="component" value="Chromosome"/>
</dbReference>
<accession>C7N2C7</accession>